<dbReference type="Proteomes" id="UP000249134">
    <property type="component" value="Chromosome 1"/>
</dbReference>
<feature type="DNA-binding region" description="H-T-H motif" evidence="2">
    <location>
        <begin position="23"/>
        <end position="42"/>
    </location>
</feature>
<accession>A0A2X4WFZ7</accession>
<dbReference type="STRING" id="1348624.GCA_001591545_02251"/>
<evidence type="ECO:0000259" key="3">
    <source>
        <dbReference type="PROSITE" id="PS50977"/>
    </source>
</evidence>
<name>A0A2X4WFZ7_LEDLE</name>
<protein>
    <submittedName>
        <fullName evidence="4">TetR family transcriptional regulator</fullName>
    </submittedName>
</protein>
<evidence type="ECO:0000256" key="2">
    <source>
        <dbReference type="PROSITE-ProRule" id="PRU00335"/>
    </source>
</evidence>
<dbReference type="SUPFAM" id="SSF46689">
    <property type="entry name" value="Homeodomain-like"/>
    <property type="match status" value="1"/>
</dbReference>
<dbReference type="GO" id="GO:0006355">
    <property type="term" value="P:regulation of DNA-templated transcription"/>
    <property type="evidence" value="ECO:0007669"/>
    <property type="project" value="UniProtKB-ARBA"/>
</dbReference>
<sequence length="195" mass="23019">MTRDKILEAAINQYSLFNYHGATMRKIAEEVDIKPASIYFFFKNKEELFVAAFQMLLEKHLLEMKKVLNEARDKSILEIFHSLLIGTIDYHKKNMHETNAYISLITSPPSEINRFLQEHMKNFDYWLIDSLTDLIKRDKPSISNREASTITKQFLLLMDGVFWEINLYDEEELCEQIYHALHIIAILLGGYEHEK</sequence>
<dbReference type="KEGG" id="blen:NCTC4824_03531"/>
<reference evidence="4 5" key="1">
    <citation type="submission" date="2018-06" db="EMBL/GenBank/DDBJ databases">
        <authorList>
            <consortium name="Pathogen Informatics"/>
            <person name="Doyle S."/>
        </authorList>
    </citation>
    <scope>NUCLEOTIDE SEQUENCE [LARGE SCALE GENOMIC DNA]</scope>
    <source>
        <strain evidence="4 5">NCTC4824</strain>
    </source>
</reference>
<dbReference type="InterPro" id="IPR009057">
    <property type="entry name" value="Homeodomain-like_sf"/>
</dbReference>
<dbReference type="InterPro" id="IPR050109">
    <property type="entry name" value="HTH-type_TetR-like_transc_reg"/>
</dbReference>
<dbReference type="PROSITE" id="PS50977">
    <property type="entry name" value="HTH_TETR_2"/>
    <property type="match status" value="1"/>
</dbReference>
<feature type="domain" description="HTH tetR-type" evidence="3">
    <location>
        <begin position="1"/>
        <end position="60"/>
    </location>
</feature>
<dbReference type="Pfam" id="PF00440">
    <property type="entry name" value="TetR_N"/>
    <property type="match status" value="1"/>
</dbReference>
<dbReference type="PANTHER" id="PTHR30328">
    <property type="entry name" value="TRANSCRIPTIONAL REPRESSOR"/>
    <property type="match status" value="1"/>
</dbReference>
<dbReference type="PANTHER" id="PTHR30328:SF54">
    <property type="entry name" value="HTH-TYPE TRANSCRIPTIONAL REPRESSOR SCO4008"/>
    <property type="match status" value="1"/>
</dbReference>
<organism evidence="4 5">
    <name type="scientific">Lederbergia lenta</name>
    <name type="common">Bacillus lentus</name>
    <dbReference type="NCBI Taxonomy" id="1467"/>
    <lineage>
        <taxon>Bacteria</taxon>
        <taxon>Bacillati</taxon>
        <taxon>Bacillota</taxon>
        <taxon>Bacilli</taxon>
        <taxon>Bacillales</taxon>
        <taxon>Bacillaceae</taxon>
        <taxon>Lederbergia</taxon>
    </lineage>
</organism>
<proteinExistence type="predicted"/>
<dbReference type="EMBL" id="LS483476">
    <property type="protein sequence ID" value="SQI61973.1"/>
    <property type="molecule type" value="Genomic_DNA"/>
</dbReference>
<keyword evidence="1 2" id="KW-0238">DNA-binding</keyword>
<gene>
    <name evidence="4" type="ORF">NCTC4824_03531</name>
</gene>
<dbReference type="GO" id="GO:0003677">
    <property type="term" value="F:DNA binding"/>
    <property type="evidence" value="ECO:0007669"/>
    <property type="project" value="UniProtKB-UniRule"/>
</dbReference>
<dbReference type="AlphaFoldDB" id="A0A2X4WFZ7"/>
<dbReference type="Gene3D" id="1.10.10.60">
    <property type="entry name" value="Homeodomain-like"/>
    <property type="match status" value="1"/>
</dbReference>
<dbReference type="Gene3D" id="1.10.357.10">
    <property type="entry name" value="Tetracycline Repressor, domain 2"/>
    <property type="match status" value="1"/>
</dbReference>
<keyword evidence="5" id="KW-1185">Reference proteome</keyword>
<evidence type="ECO:0000313" key="5">
    <source>
        <dbReference type="Proteomes" id="UP000249134"/>
    </source>
</evidence>
<evidence type="ECO:0000256" key="1">
    <source>
        <dbReference type="ARBA" id="ARBA00023125"/>
    </source>
</evidence>
<dbReference type="InterPro" id="IPR001647">
    <property type="entry name" value="HTH_TetR"/>
</dbReference>
<evidence type="ECO:0000313" key="4">
    <source>
        <dbReference type="EMBL" id="SQI61973.1"/>
    </source>
</evidence>
<dbReference type="RefSeq" id="WP_066141570.1">
    <property type="nucleotide sequence ID" value="NZ_CBCSGM010000003.1"/>
</dbReference>